<keyword evidence="2" id="KW-1185">Reference proteome</keyword>
<sequence>YPKDMTECPFEAKGQKRKLGNTQTDNGNSSESKTKRGRSKGSPPESYVCNICNNPGHWIQDCPEADQKSQQNRKHRQIPKDYVCNSCQEVGTHIIFDCPSYGCKECGEKGHHPKDCPSTMKTKRQPVQPCWFCLSNPKTARHLIVSVGNDLYLSLAKGSLIDTQNSSASIVPGGGHVLLVAIVHYPTFREASLDDQINMKAEMDKYKWSLNRFYQEYGAGMVSFEVSFFRRKQYHYHVQIVPVPFEHDSEKIRKAFIDEAKSDELKFHEVQGSLEIVPVNYFKVDLPDGTSLIHEVGAKEQFDVQYGRKVLCKLLGSPERINWRECILSDELETQDAENFKKAFTKYDPMANVKGV</sequence>
<protein>
    <submittedName>
        <fullName evidence="1">3993_t:CDS:1</fullName>
    </submittedName>
</protein>
<name>A0ACA9N7G5_9GLOM</name>
<feature type="non-terminal residue" evidence="1">
    <location>
        <position position="1"/>
    </location>
</feature>
<comment type="caution">
    <text evidence="1">The sequence shown here is derived from an EMBL/GenBank/DDBJ whole genome shotgun (WGS) entry which is preliminary data.</text>
</comment>
<dbReference type="EMBL" id="CAJVPU010014136">
    <property type="protein sequence ID" value="CAG8637791.1"/>
    <property type="molecule type" value="Genomic_DNA"/>
</dbReference>
<dbReference type="Proteomes" id="UP000789702">
    <property type="component" value="Unassembled WGS sequence"/>
</dbReference>
<gene>
    <name evidence="1" type="ORF">DHETER_LOCUS8695</name>
</gene>
<proteinExistence type="predicted"/>
<organism evidence="1 2">
    <name type="scientific">Dentiscutata heterogama</name>
    <dbReference type="NCBI Taxonomy" id="1316150"/>
    <lineage>
        <taxon>Eukaryota</taxon>
        <taxon>Fungi</taxon>
        <taxon>Fungi incertae sedis</taxon>
        <taxon>Mucoromycota</taxon>
        <taxon>Glomeromycotina</taxon>
        <taxon>Glomeromycetes</taxon>
        <taxon>Diversisporales</taxon>
        <taxon>Gigasporaceae</taxon>
        <taxon>Dentiscutata</taxon>
    </lineage>
</organism>
<evidence type="ECO:0000313" key="1">
    <source>
        <dbReference type="EMBL" id="CAG8637791.1"/>
    </source>
</evidence>
<accession>A0ACA9N7G5</accession>
<evidence type="ECO:0000313" key="2">
    <source>
        <dbReference type="Proteomes" id="UP000789702"/>
    </source>
</evidence>
<reference evidence="1" key="1">
    <citation type="submission" date="2021-06" db="EMBL/GenBank/DDBJ databases">
        <authorList>
            <person name="Kallberg Y."/>
            <person name="Tangrot J."/>
            <person name="Rosling A."/>
        </authorList>
    </citation>
    <scope>NUCLEOTIDE SEQUENCE</scope>
    <source>
        <strain evidence="1">IL203A</strain>
    </source>
</reference>